<proteinExistence type="predicted"/>
<dbReference type="Proteomes" id="UP000754226">
    <property type="component" value="Unassembled WGS sequence"/>
</dbReference>
<accession>A0A943I1P6</accession>
<reference evidence="2" key="1">
    <citation type="submission" date="2021-02" db="EMBL/GenBank/DDBJ databases">
        <title>Infant gut strain persistence is associated with maternal origin, phylogeny, and functional potential including surface adhesion and iron acquisition.</title>
        <authorList>
            <person name="Lou Y.C."/>
        </authorList>
    </citation>
    <scope>NUCLEOTIDE SEQUENCE</scope>
    <source>
        <strain evidence="2">L3_106_000M1_dasL3_106_000M1_concoct_15</strain>
    </source>
</reference>
<protein>
    <submittedName>
        <fullName evidence="2">Uncharacterized protein</fullName>
    </submittedName>
</protein>
<feature type="signal peptide" evidence="1">
    <location>
        <begin position="1"/>
        <end position="25"/>
    </location>
</feature>
<name>A0A943I1P6_9FIRM</name>
<gene>
    <name evidence="2" type="ORF">KHX13_01235</name>
</gene>
<dbReference type="EMBL" id="JAGZCZ010000001">
    <property type="protein sequence ID" value="MBS5518959.1"/>
    <property type="molecule type" value="Genomic_DNA"/>
</dbReference>
<feature type="chain" id="PRO_5037061496" evidence="1">
    <location>
        <begin position="26"/>
        <end position="69"/>
    </location>
</feature>
<evidence type="ECO:0000256" key="1">
    <source>
        <dbReference type="SAM" id="SignalP"/>
    </source>
</evidence>
<evidence type="ECO:0000313" key="2">
    <source>
        <dbReference type="EMBL" id="MBS5518959.1"/>
    </source>
</evidence>
<dbReference type="AlphaFoldDB" id="A0A943I1P6"/>
<sequence length="69" mass="7469">MEAMKKIMILALLALFAIPTYSVLAAESPAPATNTAQNERAPYCWGGYRGGNGNYGGCPGWQYQNQNNN</sequence>
<comment type="caution">
    <text evidence="2">The sequence shown here is derived from an EMBL/GenBank/DDBJ whole genome shotgun (WGS) entry which is preliminary data.</text>
</comment>
<evidence type="ECO:0000313" key="3">
    <source>
        <dbReference type="Proteomes" id="UP000754226"/>
    </source>
</evidence>
<organism evidence="2 3">
    <name type="scientific">Acidaminococcus intestini</name>
    <dbReference type="NCBI Taxonomy" id="187327"/>
    <lineage>
        <taxon>Bacteria</taxon>
        <taxon>Bacillati</taxon>
        <taxon>Bacillota</taxon>
        <taxon>Negativicutes</taxon>
        <taxon>Acidaminococcales</taxon>
        <taxon>Acidaminococcaceae</taxon>
        <taxon>Acidaminococcus</taxon>
    </lineage>
</organism>
<keyword evidence="1" id="KW-0732">Signal</keyword>